<dbReference type="PANTHER" id="PTHR43009:SF7">
    <property type="entry name" value="HOMOGENTISATE GERANYLGERANYLTRANSFERASE, CHLOROPLASTIC"/>
    <property type="match status" value="1"/>
</dbReference>
<feature type="transmembrane region" description="Helical" evidence="7">
    <location>
        <begin position="159"/>
        <end position="178"/>
    </location>
</feature>
<comment type="caution">
    <text evidence="8">The sequence shown here is derived from an EMBL/GenBank/DDBJ whole genome shotgun (WGS) entry which is preliminary data.</text>
</comment>
<reference evidence="8" key="2">
    <citation type="journal article" date="2022" name="Hortic Res">
        <title>The genome of Dioscorea zingiberensis sheds light on the biosynthesis, origin and evolution of the medicinally important diosgenin saponins.</title>
        <authorList>
            <person name="Li Y."/>
            <person name="Tan C."/>
            <person name="Li Z."/>
            <person name="Guo J."/>
            <person name="Li S."/>
            <person name="Chen X."/>
            <person name="Wang C."/>
            <person name="Dai X."/>
            <person name="Yang H."/>
            <person name="Song W."/>
            <person name="Hou L."/>
            <person name="Xu J."/>
            <person name="Tong Z."/>
            <person name="Xu A."/>
            <person name="Yuan X."/>
            <person name="Wang W."/>
            <person name="Yang Q."/>
            <person name="Chen L."/>
            <person name="Sun Z."/>
            <person name="Wang K."/>
            <person name="Pan B."/>
            <person name="Chen J."/>
            <person name="Bao Y."/>
            <person name="Liu F."/>
            <person name="Qi X."/>
            <person name="Gang D.R."/>
            <person name="Wen J."/>
            <person name="Li J."/>
        </authorList>
    </citation>
    <scope>NUCLEOTIDE SEQUENCE</scope>
    <source>
        <strain evidence="8">Dzin_1.0</strain>
    </source>
</reference>
<evidence type="ECO:0000256" key="3">
    <source>
        <dbReference type="ARBA" id="ARBA00022679"/>
    </source>
</evidence>
<feature type="transmembrane region" description="Helical" evidence="7">
    <location>
        <begin position="134"/>
        <end position="153"/>
    </location>
</feature>
<evidence type="ECO:0000313" key="9">
    <source>
        <dbReference type="Proteomes" id="UP001085076"/>
    </source>
</evidence>
<evidence type="ECO:0000256" key="6">
    <source>
        <dbReference type="ARBA" id="ARBA00023136"/>
    </source>
</evidence>
<dbReference type="GO" id="GO:0016020">
    <property type="term" value="C:membrane"/>
    <property type="evidence" value="ECO:0007669"/>
    <property type="project" value="UniProtKB-SubCell"/>
</dbReference>
<keyword evidence="4 7" id="KW-0812">Transmembrane</keyword>
<evidence type="ECO:0000256" key="2">
    <source>
        <dbReference type="ARBA" id="ARBA00005985"/>
    </source>
</evidence>
<comment type="similarity">
    <text evidence="2">Belongs to the UbiA prenyltransferase family.</text>
</comment>
<evidence type="ECO:0000256" key="4">
    <source>
        <dbReference type="ARBA" id="ARBA00022692"/>
    </source>
</evidence>
<dbReference type="Proteomes" id="UP001085076">
    <property type="component" value="Miscellaneous, Linkage group lg01"/>
</dbReference>
<keyword evidence="5 7" id="KW-1133">Transmembrane helix</keyword>
<keyword evidence="9" id="KW-1185">Reference proteome</keyword>
<dbReference type="OrthoDB" id="1502398at2759"/>
<dbReference type="EMBL" id="JAGGNH010000001">
    <property type="protein sequence ID" value="KAJ0989532.1"/>
    <property type="molecule type" value="Genomic_DNA"/>
</dbReference>
<evidence type="ECO:0000256" key="5">
    <source>
        <dbReference type="ARBA" id="ARBA00022989"/>
    </source>
</evidence>
<organism evidence="8 9">
    <name type="scientific">Dioscorea zingiberensis</name>
    <dbReference type="NCBI Taxonomy" id="325984"/>
    <lineage>
        <taxon>Eukaryota</taxon>
        <taxon>Viridiplantae</taxon>
        <taxon>Streptophyta</taxon>
        <taxon>Embryophyta</taxon>
        <taxon>Tracheophyta</taxon>
        <taxon>Spermatophyta</taxon>
        <taxon>Magnoliopsida</taxon>
        <taxon>Liliopsida</taxon>
        <taxon>Dioscoreales</taxon>
        <taxon>Dioscoreaceae</taxon>
        <taxon>Dioscorea</taxon>
    </lineage>
</organism>
<keyword evidence="6 7" id="KW-0472">Membrane</keyword>
<evidence type="ECO:0000313" key="8">
    <source>
        <dbReference type="EMBL" id="KAJ0989532.1"/>
    </source>
</evidence>
<sequence length="205" mass="23120">MVVSELKHKERSRTLKHCVSAAFESNADHSKKLWVSLSKQLNAFYLFTRPHTILGTIVGITSISLLPLESVSDLSLTFIIGLIKALVPALLMNIYVVGLNQIFDVEIDKDIPDVDGDRDFGIQSFSVRLGQERVFWLCIKLLMTAYMAAMFVGVSSSNIYQKFITVIGHGILAYVLWFNACSLDLKKKTAITSFYMFIWKERSVS</sequence>
<dbReference type="GO" id="GO:0016765">
    <property type="term" value="F:transferase activity, transferring alkyl or aryl (other than methyl) groups"/>
    <property type="evidence" value="ECO:0007669"/>
    <property type="project" value="InterPro"/>
</dbReference>
<dbReference type="InterPro" id="IPR000537">
    <property type="entry name" value="UbiA_prenyltransferase"/>
</dbReference>
<feature type="transmembrane region" description="Helical" evidence="7">
    <location>
        <begin position="74"/>
        <end position="97"/>
    </location>
</feature>
<dbReference type="AlphaFoldDB" id="A0A9D5DGD3"/>
<name>A0A9D5DGD3_9LILI</name>
<evidence type="ECO:0000256" key="7">
    <source>
        <dbReference type="SAM" id="Phobius"/>
    </source>
</evidence>
<dbReference type="PANTHER" id="PTHR43009">
    <property type="entry name" value="HOMOGENTISATE SOLANESYLTRANSFERASE, CHLOROPLASTIC"/>
    <property type="match status" value="1"/>
</dbReference>
<reference evidence="8" key="1">
    <citation type="submission" date="2021-03" db="EMBL/GenBank/DDBJ databases">
        <authorList>
            <person name="Li Z."/>
            <person name="Yang C."/>
        </authorList>
    </citation>
    <scope>NUCLEOTIDE SEQUENCE</scope>
    <source>
        <strain evidence="8">Dzin_1.0</strain>
        <tissue evidence="8">Leaf</tissue>
    </source>
</reference>
<feature type="transmembrane region" description="Helical" evidence="7">
    <location>
        <begin position="46"/>
        <end position="68"/>
    </location>
</feature>
<accession>A0A9D5DGD3</accession>
<evidence type="ECO:0000256" key="1">
    <source>
        <dbReference type="ARBA" id="ARBA00004508"/>
    </source>
</evidence>
<proteinExistence type="inferred from homology"/>
<gene>
    <name evidence="8" type="ORF">J5N97_007888</name>
</gene>
<keyword evidence="3" id="KW-0808">Transferase</keyword>
<comment type="subcellular location">
    <subcellularLocation>
        <location evidence="1">Plastid</location>
        <location evidence="1">Chloroplast membrane</location>
        <topology evidence="1">Multi-pass membrane protein</topology>
    </subcellularLocation>
</comment>
<dbReference type="Gene3D" id="1.20.120.1780">
    <property type="entry name" value="UbiA prenyltransferase"/>
    <property type="match status" value="1"/>
</dbReference>
<dbReference type="Pfam" id="PF01040">
    <property type="entry name" value="UbiA"/>
    <property type="match status" value="1"/>
</dbReference>
<protein>
    <submittedName>
        <fullName evidence="8">Uncharacterized protein</fullName>
    </submittedName>
</protein>